<sequence>MKTIDLRSDTVTRPCPAMRAAMAAAEVGDDVYGEDPTVNRLEALAAGMLGTEAALFVTSGTQSNLLAIMTHCGRGDEYIAGQTAHCYRFEGGGAAVLGGVQPQPVDVEPDGTIDLVKVAAAIKPDDPHFARTRLLCLENTQAGRVLPLDYLARARTLARERGLALHLDGARLFNAAVALGAEAREITDHFDSVSVCLSKGLGAPVGSLLCGSRGFVAEARRWRKVLGGGMRQAGILAAAGIVALTENVARLAEDHANARRLAEGLASIGFDVDPASVQTNMVFLSIPPERTEALTTFLRDRGILIAGRERIRLVTHRDVTSADIDRVVGVCGDFFRRL</sequence>
<dbReference type="GO" id="GO:0005829">
    <property type="term" value="C:cytosol"/>
    <property type="evidence" value="ECO:0007669"/>
    <property type="project" value="TreeGrafter"/>
</dbReference>
<dbReference type="InterPro" id="IPR015424">
    <property type="entry name" value="PyrdxlP-dep_Trfase"/>
</dbReference>
<evidence type="ECO:0000313" key="8">
    <source>
        <dbReference type="Proteomes" id="UP001144352"/>
    </source>
</evidence>
<dbReference type="FunFam" id="3.40.640.10:FF:000030">
    <property type="entry name" value="Low-specificity L-threonine aldolase"/>
    <property type="match status" value="1"/>
</dbReference>
<proteinExistence type="inferred from homology"/>
<dbReference type="FunFam" id="3.90.1150.10:FF:000041">
    <property type="entry name" value="Low-specificity L-threonine aldolase"/>
    <property type="match status" value="1"/>
</dbReference>
<organism evidence="7 8">
    <name type="scientific">Geobacter hydrogenophilus</name>
    <dbReference type="NCBI Taxonomy" id="40983"/>
    <lineage>
        <taxon>Bacteria</taxon>
        <taxon>Pseudomonadati</taxon>
        <taxon>Thermodesulfobacteriota</taxon>
        <taxon>Desulfuromonadia</taxon>
        <taxon>Geobacterales</taxon>
        <taxon>Geobacteraceae</taxon>
        <taxon>Geobacter</taxon>
    </lineage>
</organism>
<dbReference type="PANTHER" id="PTHR48097">
    <property type="entry name" value="L-THREONINE ALDOLASE-RELATED"/>
    <property type="match status" value="1"/>
</dbReference>
<dbReference type="CDD" id="cd06502">
    <property type="entry name" value="TA_like"/>
    <property type="match status" value="1"/>
</dbReference>
<reference evidence="7" key="1">
    <citation type="submission" date="2022-12" db="EMBL/GenBank/DDBJ databases">
        <title>Reference genome sequencing for broad-spectrum identification of bacterial and archaeal isolates by mass spectrometry.</title>
        <authorList>
            <person name="Sekiguchi Y."/>
            <person name="Tourlousse D.M."/>
        </authorList>
    </citation>
    <scope>NUCLEOTIDE SEQUENCE</scope>
    <source>
        <strain evidence="7">H2</strain>
    </source>
</reference>
<dbReference type="GO" id="GO:0008732">
    <property type="term" value="F:L-allo-threonine aldolase activity"/>
    <property type="evidence" value="ECO:0007669"/>
    <property type="project" value="TreeGrafter"/>
</dbReference>
<evidence type="ECO:0000256" key="3">
    <source>
        <dbReference type="ARBA" id="ARBA00022898"/>
    </source>
</evidence>
<dbReference type="InterPro" id="IPR015422">
    <property type="entry name" value="PyrdxlP-dep_Trfase_small"/>
</dbReference>
<dbReference type="InterPro" id="IPR015421">
    <property type="entry name" value="PyrdxlP-dep_Trfase_major"/>
</dbReference>
<protein>
    <submittedName>
        <fullName evidence="7">Threonine aldolase</fullName>
    </submittedName>
</protein>
<dbReference type="GO" id="GO:0006545">
    <property type="term" value="P:glycine biosynthetic process"/>
    <property type="evidence" value="ECO:0007669"/>
    <property type="project" value="TreeGrafter"/>
</dbReference>
<evidence type="ECO:0000259" key="6">
    <source>
        <dbReference type="Pfam" id="PF01212"/>
    </source>
</evidence>
<evidence type="ECO:0000256" key="1">
    <source>
        <dbReference type="ARBA" id="ARBA00001933"/>
    </source>
</evidence>
<accession>A0A9W6LDA6</accession>
<dbReference type="SUPFAM" id="SSF53383">
    <property type="entry name" value="PLP-dependent transferases"/>
    <property type="match status" value="1"/>
</dbReference>
<name>A0A9W6LDA6_9BACT</name>
<evidence type="ECO:0000256" key="4">
    <source>
        <dbReference type="ARBA" id="ARBA00023239"/>
    </source>
</evidence>
<dbReference type="NCBIfam" id="NF007825">
    <property type="entry name" value="PRK10534.1"/>
    <property type="match status" value="1"/>
</dbReference>
<comment type="similarity">
    <text evidence="2">Belongs to the threonine aldolase family.</text>
</comment>
<dbReference type="Proteomes" id="UP001144352">
    <property type="component" value="Unassembled WGS sequence"/>
</dbReference>
<dbReference type="RefSeq" id="WP_214187621.1">
    <property type="nucleotide sequence ID" value="NZ_BSDS01000001.1"/>
</dbReference>
<keyword evidence="8" id="KW-1185">Reference proteome</keyword>
<dbReference type="EMBL" id="BSDS01000001">
    <property type="protein sequence ID" value="GLI38311.1"/>
    <property type="molecule type" value="Genomic_DNA"/>
</dbReference>
<dbReference type="PIRSF" id="PIRSF017617">
    <property type="entry name" value="Thr_aldolase"/>
    <property type="match status" value="1"/>
</dbReference>
<dbReference type="InterPro" id="IPR023603">
    <property type="entry name" value="Low_specificity_L-TA-like"/>
</dbReference>
<gene>
    <name evidence="7" type="primary">ltaA</name>
    <name evidence="7" type="ORF">GHYDROH2_18120</name>
</gene>
<dbReference type="Gene3D" id="3.40.640.10">
    <property type="entry name" value="Type I PLP-dependent aspartate aminotransferase-like (Major domain)"/>
    <property type="match status" value="1"/>
</dbReference>
<dbReference type="PANTHER" id="PTHR48097:SF9">
    <property type="entry name" value="L-THREONINE ALDOLASE"/>
    <property type="match status" value="1"/>
</dbReference>
<feature type="modified residue" description="N6-(pyridoxal phosphate)lysine" evidence="5">
    <location>
        <position position="199"/>
    </location>
</feature>
<evidence type="ECO:0000256" key="2">
    <source>
        <dbReference type="ARBA" id="ARBA00006966"/>
    </source>
</evidence>
<keyword evidence="4" id="KW-0456">Lyase</keyword>
<dbReference type="GO" id="GO:0006567">
    <property type="term" value="P:L-threonine catabolic process"/>
    <property type="evidence" value="ECO:0007669"/>
    <property type="project" value="TreeGrafter"/>
</dbReference>
<evidence type="ECO:0000313" key="7">
    <source>
        <dbReference type="EMBL" id="GLI38311.1"/>
    </source>
</evidence>
<dbReference type="Gene3D" id="3.90.1150.10">
    <property type="entry name" value="Aspartate Aminotransferase, domain 1"/>
    <property type="match status" value="1"/>
</dbReference>
<dbReference type="InterPro" id="IPR001597">
    <property type="entry name" value="ArAA_b-elim_lyase/Thr_aldolase"/>
</dbReference>
<dbReference type="Pfam" id="PF01212">
    <property type="entry name" value="Beta_elim_lyase"/>
    <property type="match status" value="1"/>
</dbReference>
<dbReference type="NCBIfam" id="NF041359">
    <property type="entry name" value="GntG_guanitoxin"/>
    <property type="match status" value="1"/>
</dbReference>
<comment type="caution">
    <text evidence="7">The sequence shown here is derived from an EMBL/GenBank/DDBJ whole genome shotgun (WGS) entry which is preliminary data.</text>
</comment>
<feature type="domain" description="Aromatic amino acid beta-eliminating lyase/threonine aldolase" evidence="6">
    <location>
        <begin position="5"/>
        <end position="285"/>
    </location>
</feature>
<comment type="cofactor">
    <cofactor evidence="1">
        <name>pyridoxal 5'-phosphate</name>
        <dbReference type="ChEBI" id="CHEBI:597326"/>
    </cofactor>
</comment>
<keyword evidence="3" id="KW-0663">Pyridoxal phosphate</keyword>
<dbReference type="AlphaFoldDB" id="A0A9W6LDA6"/>
<evidence type="ECO:0000256" key="5">
    <source>
        <dbReference type="PIRSR" id="PIRSR017617-1"/>
    </source>
</evidence>